<dbReference type="Proteomes" id="UP000295252">
    <property type="component" value="Chromosome II"/>
</dbReference>
<dbReference type="Gramene" id="CDP10740">
    <property type="protein sequence ID" value="CDP10740"/>
    <property type="gene ID" value="GSCOC_T00031549001"/>
</dbReference>
<dbReference type="EMBL" id="HG739130">
    <property type="protein sequence ID" value="CDP10740.1"/>
    <property type="molecule type" value="Genomic_DNA"/>
</dbReference>
<comment type="similarity">
    <text evidence="1">Belongs to the TRAFAC class TrmE-Era-EngA-EngB-Septin-like GTPase superfamily. AIG1/Toc34/Toc159-like paraseptin GTPase family. IAN subfamily.</text>
</comment>
<evidence type="ECO:0000259" key="5">
    <source>
        <dbReference type="PROSITE" id="PS51720"/>
    </source>
</evidence>
<keyword evidence="4" id="KW-0175">Coiled coil</keyword>
<evidence type="ECO:0000256" key="3">
    <source>
        <dbReference type="ARBA" id="ARBA00023134"/>
    </source>
</evidence>
<evidence type="ECO:0000256" key="1">
    <source>
        <dbReference type="ARBA" id="ARBA00008535"/>
    </source>
</evidence>
<dbReference type="PhylomeDB" id="A0A068UQE3"/>
<dbReference type="OrthoDB" id="8954335at2759"/>
<feature type="domain" description="AIG1-type G" evidence="5">
    <location>
        <begin position="17"/>
        <end position="222"/>
    </location>
</feature>
<keyword evidence="3" id="KW-0342">GTP-binding</keyword>
<dbReference type="PROSITE" id="PS51720">
    <property type="entry name" value="G_AIG1"/>
    <property type="match status" value="1"/>
</dbReference>
<dbReference type="STRING" id="49390.A0A068UQE3"/>
<dbReference type="PANTHER" id="PTHR10903:SF184">
    <property type="entry name" value="GTP-BINDING PROTEIN A"/>
    <property type="match status" value="1"/>
</dbReference>
<dbReference type="SUPFAM" id="SSF52540">
    <property type="entry name" value="P-loop containing nucleoside triphosphate hydrolases"/>
    <property type="match status" value="1"/>
</dbReference>
<evidence type="ECO:0000256" key="4">
    <source>
        <dbReference type="SAM" id="Coils"/>
    </source>
</evidence>
<organism evidence="6 7">
    <name type="scientific">Coffea canephora</name>
    <name type="common">Robusta coffee</name>
    <dbReference type="NCBI Taxonomy" id="49390"/>
    <lineage>
        <taxon>Eukaryota</taxon>
        <taxon>Viridiplantae</taxon>
        <taxon>Streptophyta</taxon>
        <taxon>Embryophyta</taxon>
        <taxon>Tracheophyta</taxon>
        <taxon>Spermatophyta</taxon>
        <taxon>Magnoliopsida</taxon>
        <taxon>eudicotyledons</taxon>
        <taxon>Gunneridae</taxon>
        <taxon>Pentapetalae</taxon>
        <taxon>asterids</taxon>
        <taxon>lamiids</taxon>
        <taxon>Gentianales</taxon>
        <taxon>Rubiaceae</taxon>
        <taxon>Ixoroideae</taxon>
        <taxon>Gardenieae complex</taxon>
        <taxon>Bertiereae - Coffeeae clade</taxon>
        <taxon>Coffeeae</taxon>
        <taxon>Coffea</taxon>
    </lineage>
</organism>
<dbReference type="FunFam" id="3.40.50.300:FF:000840">
    <property type="entry name" value="Immune-associated nucleotide-binding protein 9"/>
    <property type="match status" value="1"/>
</dbReference>
<dbReference type="Pfam" id="PF04548">
    <property type="entry name" value="AIG1"/>
    <property type="match status" value="1"/>
</dbReference>
<protein>
    <recommendedName>
        <fullName evidence="5">AIG1-type G domain-containing protein</fullName>
    </recommendedName>
</protein>
<proteinExistence type="inferred from homology"/>
<dbReference type="CDD" id="cd01852">
    <property type="entry name" value="AIG1"/>
    <property type="match status" value="1"/>
</dbReference>
<dbReference type="OMA" id="CDEQEEV"/>
<dbReference type="AlphaFoldDB" id="A0A068UQE3"/>
<gene>
    <name evidence="6" type="ORF">GSCOC_T00031549001</name>
</gene>
<dbReference type="FunCoup" id="A0A068UQE3">
    <property type="interactions" value="59"/>
</dbReference>
<dbReference type="InterPro" id="IPR045058">
    <property type="entry name" value="GIMA/IAN/Toc"/>
</dbReference>
<reference evidence="7" key="1">
    <citation type="journal article" date="2014" name="Science">
        <title>The coffee genome provides insight into the convergent evolution of caffeine biosynthesis.</title>
        <authorList>
            <person name="Denoeud F."/>
            <person name="Carretero-Paulet L."/>
            <person name="Dereeper A."/>
            <person name="Droc G."/>
            <person name="Guyot R."/>
            <person name="Pietrella M."/>
            <person name="Zheng C."/>
            <person name="Alberti A."/>
            <person name="Anthony F."/>
            <person name="Aprea G."/>
            <person name="Aury J.M."/>
            <person name="Bento P."/>
            <person name="Bernard M."/>
            <person name="Bocs S."/>
            <person name="Campa C."/>
            <person name="Cenci A."/>
            <person name="Combes M.C."/>
            <person name="Crouzillat D."/>
            <person name="Da Silva C."/>
            <person name="Daddiego L."/>
            <person name="De Bellis F."/>
            <person name="Dussert S."/>
            <person name="Garsmeur O."/>
            <person name="Gayraud T."/>
            <person name="Guignon V."/>
            <person name="Jahn K."/>
            <person name="Jamilloux V."/>
            <person name="Joet T."/>
            <person name="Labadie K."/>
            <person name="Lan T."/>
            <person name="Leclercq J."/>
            <person name="Lepelley M."/>
            <person name="Leroy T."/>
            <person name="Li L.T."/>
            <person name="Librado P."/>
            <person name="Lopez L."/>
            <person name="Munoz A."/>
            <person name="Noel B."/>
            <person name="Pallavicini A."/>
            <person name="Perrotta G."/>
            <person name="Poncet V."/>
            <person name="Pot D."/>
            <person name="Priyono X."/>
            <person name="Rigoreau M."/>
            <person name="Rouard M."/>
            <person name="Rozas J."/>
            <person name="Tranchant-Dubreuil C."/>
            <person name="VanBuren R."/>
            <person name="Zhang Q."/>
            <person name="Andrade A.C."/>
            <person name="Argout X."/>
            <person name="Bertrand B."/>
            <person name="de Kochko A."/>
            <person name="Graziosi G."/>
            <person name="Henry R.J."/>
            <person name="Jayarama X."/>
            <person name="Ming R."/>
            <person name="Nagai C."/>
            <person name="Rounsley S."/>
            <person name="Sankoff D."/>
            <person name="Giuliano G."/>
            <person name="Albert V.A."/>
            <person name="Wincker P."/>
            <person name="Lashermes P."/>
        </authorList>
    </citation>
    <scope>NUCLEOTIDE SEQUENCE [LARGE SCALE GENOMIC DNA]</scope>
    <source>
        <strain evidence="7">cv. DH200-94</strain>
    </source>
</reference>
<name>A0A068UQE3_COFCA</name>
<keyword evidence="2" id="KW-0547">Nucleotide-binding</keyword>
<dbReference type="InParanoid" id="A0A068UQE3"/>
<dbReference type="PANTHER" id="PTHR10903">
    <property type="entry name" value="GTPASE, IMAP FAMILY MEMBER-RELATED"/>
    <property type="match status" value="1"/>
</dbReference>
<dbReference type="GO" id="GO:0005525">
    <property type="term" value="F:GTP binding"/>
    <property type="evidence" value="ECO:0007669"/>
    <property type="project" value="UniProtKB-KW"/>
</dbReference>
<evidence type="ECO:0000313" key="7">
    <source>
        <dbReference type="Proteomes" id="UP000295252"/>
    </source>
</evidence>
<dbReference type="InterPro" id="IPR027417">
    <property type="entry name" value="P-loop_NTPase"/>
</dbReference>
<accession>A0A068UQE3</accession>
<sequence>MGGSFIADNCKFGSASNKVRTVVLVGRTGNGKSTTGNSMLGRKAFKSMSSFDGVTRTTELQTAVLEDGQVLNVIDTPGLFDKSAEPQFVEKEIVRCIDMAKDGIHAVLVVVSLRSRVSMEEAATIETLQKIFGDKIAEYMILVFTGGDELEEDQDFDDYLSHSESIKGMLELCGNRRALFDNKTKDTAKKAEQLKQLLSLVDDIVMKHGGKPYTNELFDEFKKAAAKLHDQAAELNSLEGYSKEEKSERGLQMHQSYEKHLTQITDMVETKLMDTRRGLEQQLKEEQDARLKAEAAAREAQLKSDEEKRMLRERLERSQGEVEVPRNRRGGCLIL</sequence>
<feature type="coiled-coil region" evidence="4">
    <location>
        <begin position="269"/>
        <end position="303"/>
    </location>
</feature>
<keyword evidence="7" id="KW-1185">Reference proteome</keyword>
<evidence type="ECO:0000256" key="2">
    <source>
        <dbReference type="ARBA" id="ARBA00022741"/>
    </source>
</evidence>
<dbReference type="InterPro" id="IPR006703">
    <property type="entry name" value="G_AIG1"/>
</dbReference>
<dbReference type="Gene3D" id="3.40.50.300">
    <property type="entry name" value="P-loop containing nucleotide triphosphate hydrolases"/>
    <property type="match status" value="1"/>
</dbReference>
<evidence type="ECO:0000313" key="6">
    <source>
        <dbReference type="EMBL" id="CDP10740.1"/>
    </source>
</evidence>